<gene>
    <name evidence="1" type="ORF">EYF80_021336</name>
</gene>
<reference evidence="1 2" key="1">
    <citation type="submission" date="2019-03" db="EMBL/GenBank/DDBJ databases">
        <title>First draft genome of Liparis tanakae, snailfish: a comprehensive survey of snailfish specific genes.</title>
        <authorList>
            <person name="Kim W."/>
            <person name="Song I."/>
            <person name="Jeong J.-H."/>
            <person name="Kim D."/>
            <person name="Kim S."/>
            <person name="Ryu S."/>
            <person name="Song J.Y."/>
            <person name="Lee S.K."/>
        </authorList>
    </citation>
    <scope>NUCLEOTIDE SEQUENCE [LARGE SCALE GENOMIC DNA]</scope>
    <source>
        <tissue evidence="1">Muscle</tissue>
    </source>
</reference>
<evidence type="ECO:0000313" key="1">
    <source>
        <dbReference type="EMBL" id="TNN68415.1"/>
    </source>
</evidence>
<keyword evidence="2" id="KW-1185">Reference proteome</keyword>
<dbReference type="Proteomes" id="UP000314294">
    <property type="component" value="Unassembled WGS sequence"/>
</dbReference>
<comment type="caution">
    <text evidence="1">The sequence shown here is derived from an EMBL/GenBank/DDBJ whole genome shotgun (WGS) entry which is preliminary data.</text>
</comment>
<accession>A0A4Z2HSZ3</accession>
<dbReference type="EMBL" id="SRLO01000190">
    <property type="protein sequence ID" value="TNN68415.1"/>
    <property type="molecule type" value="Genomic_DNA"/>
</dbReference>
<proteinExistence type="predicted"/>
<sequence>MLAHYFCMVSDSLVEPDLILFWASMCVIPSVLTPSMAEMMSPWDKLPPTALLPGVIYGEAKRAVLGRRNAEIQTAEVLRQTVMTPQASVFYVNLSQPDTTTG</sequence>
<dbReference type="AlphaFoldDB" id="A0A4Z2HSZ3"/>
<protein>
    <submittedName>
        <fullName evidence="1">Uncharacterized protein</fullName>
    </submittedName>
</protein>
<evidence type="ECO:0000313" key="2">
    <source>
        <dbReference type="Proteomes" id="UP000314294"/>
    </source>
</evidence>
<name>A0A4Z2HSZ3_9TELE</name>
<organism evidence="1 2">
    <name type="scientific">Liparis tanakae</name>
    <name type="common">Tanaka's snailfish</name>
    <dbReference type="NCBI Taxonomy" id="230148"/>
    <lineage>
        <taxon>Eukaryota</taxon>
        <taxon>Metazoa</taxon>
        <taxon>Chordata</taxon>
        <taxon>Craniata</taxon>
        <taxon>Vertebrata</taxon>
        <taxon>Euteleostomi</taxon>
        <taxon>Actinopterygii</taxon>
        <taxon>Neopterygii</taxon>
        <taxon>Teleostei</taxon>
        <taxon>Neoteleostei</taxon>
        <taxon>Acanthomorphata</taxon>
        <taxon>Eupercaria</taxon>
        <taxon>Perciformes</taxon>
        <taxon>Cottioidei</taxon>
        <taxon>Cottales</taxon>
        <taxon>Liparidae</taxon>
        <taxon>Liparis</taxon>
    </lineage>
</organism>